<dbReference type="AlphaFoldDB" id="A0A9P4Q1K2"/>
<proteinExistence type="predicted"/>
<feature type="compositionally biased region" description="Basic and acidic residues" evidence="1">
    <location>
        <begin position="507"/>
        <end position="560"/>
    </location>
</feature>
<evidence type="ECO:0000313" key="4">
    <source>
        <dbReference type="Proteomes" id="UP000799441"/>
    </source>
</evidence>
<feature type="region of interest" description="Disordered" evidence="1">
    <location>
        <begin position="430"/>
        <end position="567"/>
    </location>
</feature>
<feature type="compositionally biased region" description="Polar residues" evidence="1">
    <location>
        <begin position="1064"/>
        <end position="1086"/>
    </location>
</feature>
<keyword evidence="4" id="KW-1185">Reference proteome</keyword>
<feature type="compositionally biased region" description="Polar residues" evidence="1">
    <location>
        <begin position="693"/>
        <end position="702"/>
    </location>
</feature>
<feature type="region of interest" description="Disordered" evidence="1">
    <location>
        <begin position="608"/>
        <end position="811"/>
    </location>
</feature>
<dbReference type="Proteomes" id="UP000799441">
    <property type="component" value="Unassembled WGS sequence"/>
</dbReference>
<feature type="compositionally biased region" description="Polar residues" evidence="1">
    <location>
        <begin position="748"/>
        <end position="766"/>
    </location>
</feature>
<feature type="compositionally biased region" description="Basic and acidic residues" evidence="1">
    <location>
        <begin position="681"/>
        <end position="692"/>
    </location>
</feature>
<dbReference type="InterPro" id="IPR057678">
    <property type="entry name" value="DUF7918"/>
</dbReference>
<feature type="compositionally biased region" description="Basic and acidic residues" evidence="1">
    <location>
        <begin position="609"/>
        <end position="635"/>
    </location>
</feature>
<feature type="compositionally biased region" description="Basic and acidic residues" evidence="1">
    <location>
        <begin position="1033"/>
        <end position="1048"/>
    </location>
</feature>
<feature type="compositionally biased region" description="Basic and acidic residues" evidence="1">
    <location>
        <begin position="474"/>
        <end position="499"/>
    </location>
</feature>
<feature type="compositionally biased region" description="Basic and acidic residues" evidence="1">
    <location>
        <begin position="1138"/>
        <end position="1148"/>
    </location>
</feature>
<dbReference type="OrthoDB" id="5423516at2759"/>
<name>A0A9P4Q1K2_9PEZI</name>
<evidence type="ECO:0000259" key="2">
    <source>
        <dbReference type="Pfam" id="PF25534"/>
    </source>
</evidence>
<sequence>MPKLMGLECSIQTGAGSVPLKEYGHRYGDGVVETFVAVPTKAMPFAISLKAHEYIAPGLAMFVFIDGEIQCNRNRTGMKMPGPGTSPQDYYREFLVRGSEKKDKRTGRFIQHEWLFSKLRTEKADQIRRSDKKRDTFLKNVGTVEVVILRCRGEGEAIPTPNLPQTETFDNMMKQAGAVSTPGTPVQASAKAVSVNAPSTRVTSAAGVSNGLGGLSGLFDGTSDVSGSFVISAHAIDLGLNHLDGVADDRYEHSQRHYPNQGFGQTFPKDTLPETYYRFYPDPPHYVYPGQLDDLRPQYEDPQEWRRDDRSAIHPLGISHHPPPVVETLLSTPKDKIPNMDGQTVKQHSKFSLAQSVGLDDEAKRIKQEMRDQVAAIGYPTDGAVPKAPAQLNVPPPYFPQVPHPVYYGHPPFAYPHYPLPDGKSIPLMANNFAPIPEPNLTQQKPRDSKPDLPKPFGTPTSSKLRPKSIISDSKPETPEHFYDKSADDKQKGDLHKEGGPSSGWEETGKGYTDVKDCVDGNMHERPPKFNLKDYDARRKQRAIETQHEYSKKQSEEQRGPNDVQWGWGLEEQKNREWMKDHSDGTKEHKKWDINYETDKEWANVMNKVVDDARKNQRTRGHEGTGHEIDKRGKSVEQQSINRSKGKNDVAWESNASPENRWGAQQQWTNQWSGENSPKNKRNDIKNDKQSSQEKQNTVTKTVNDDWTSRSELQPQVKKSSALNEANQNYNGPTYDEKCKSPLRNQHDGQWSTPGSRVITSESIGNRNGEDGPKTGTPRPASVKPSDQETKKPSSNASLVERESSWARKQQDPIKVQPYWTDWKQECETPDTTSRSTPREVCSYAAPSLPCIPENVEVSATHGVQVSKGSKYTHNCMRPIYIDSMENPFAVFRFRYRSKEALEKVLGRPIQDDLMKMEEQIQKEEFAAMSKEKLIEELMKAHSPARTMVTPNKPHGGNPSHADHRVNNINSRDWATLKSKKSIKSSRNGADNSRAKHTIGEWPLVSEKAAFQGGDGSGNGEWVVKSNNGKTGWENDKCSQNEQKRDNEWPNNSARSNVHGWGKNSDSQKQNDANNSWNSPVIQDSQDGWGRSKAGSRKSSKTQEHFAANDPRVQTYRSVREPPEPEGGEWEVKSAITKMDDQFGHMPW</sequence>
<feature type="compositionally biased region" description="Basic and acidic residues" evidence="1">
    <location>
        <begin position="800"/>
        <end position="811"/>
    </location>
</feature>
<organism evidence="3 4">
    <name type="scientific">Polychaeton citri CBS 116435</name>
    <dbReference type="NCBI Taxonomy" id="1314669"/>
    <lineage>
        <taxon>Eukaryota</taxon>
        <taxon>Fungi</taxon>
        <taxon>Dikarya</taxon>
        <taxon>Ascomycota</taxon>
        <taxon>Pezizomycotina</taxon>
        <taxon>Dothideomycetes</taxon>
        <taxon>Dothideomycetidae</taxon>
        <taxon>Capnodiales</taxon>
        <taxon>Capnodiaceae</taxon>
        <taxon>Polychaeton</taxon>
    </lineage>
</organism>
<evidence type="ECO:0000256" key="1">
    <source>
        <dbReference type="SAM" id="MobiDB-lite"/>
    </source>
</evidence>
<dbReference type="Pfam" id="PF25534">
    <property type="entry name" value="DUF7918"/>
    <property type="match status" value="1"/>
</dbReference>
<reference evidence="3" key="1">
    <citation type="journal article" date="2020" name="Stud. Mycol.">
        <title>101 Dothideomycetes genomes: a test case for predicting lifestyles and emergence of pathogens.</title>
        <authorList>
            <person name="Haridas S."/>
            <person name="Albert R."/>
            <person name="Binder M."/>
            <person name="Bloem J."/>
            <person name="Labutti K."/>
            <person name="Salamov A."/>
            <person name="Andreopoulos B."/>
            <person name="Baker S."/>
            <person name="Barry K."/>
            <person name="Bills G."/>
            <person name="Bluhm B."/>
            <person name="Cannon C."/>
            <person name="Castanera R."/>
            <person name="Culley D."/>
            <person name="Daum C."/>
            <person name="Ezra D."/>
            <person name="Gonzalez J."/>
            <person name="Henrissat B."/>
            <person name="Kuo A."/>
            <person name="Liang C."/>
            <person name="Lipzen A."/>
            <person name="Lutzoni F."/>
            <person name="Magnuson J."/>
            <person name="Mondo S."/>
            <person name="Nolan M."/>
            <person name="Ohm R."/>
            <person name="Pangilinan J."/>
            <person name="Park H.-J."/>
            <person name="Ramirez L."/>
            <person name="Alfaro M."/>
            <person name="Sun H."/>
            <person name="Tritt A."/>
            <person name="Yoshinaga Y."/>
            <person name="Zwiers L.-H."/>
            <person name="Turgeon B."/>
            <person name="Goodwin S."/>
            <person name="Spatafora J."/>
            <person name="Crous P."/>
            <person name="Grigoriev I."/>
        </authorList>
    </citation>
    <scope>NUCLEOTIDE SEQUENCE</scope>
    <source>
        <strain evidence="3">CBS 116435</strain>
    </source>
</reference>
<feature type="domain" description="DUF7918" evidence="2">
    <location>
        <begin position="45"/>
        <end position="160"/>
    </location>
</feature>
<evidence type="ECO:0000313" key="3">
    <source>
        <dbReference type="EMBL" id="KAF2716362.1"/>
    </source>
</evidence>
<feature type="compositionally biased region" description="Polar residues" evidence="1">
    <location>
        <begin position="710"/>
        <end position="732"/>
    </location>
</feature>
<comment type="caution">
    <text evidence="3">The sequence shown here is derived from an EMBL/GenBank/DDBJ whole genome shotgun (WGS) entry which is preliminary data.</text>
</comment>
<feature type="compositionally biased region" description="Polar residues" evidence="1">
    <location>
        <begin position="654"/>
        <end position="677"/>
    </location>
</feature>
<dbReference type="EMBL" id="MU003879">
    <property type="protein sequence ID" value="KAF2716362.1"/>
    <property type="molecule type" value="Genomic_DNA"/>
</dbReference>
<protein>
    <recommendedName>
        <fullName evidence="2">DUF7918 domain-containing protein</fullName>
    </recommendedName>
</protein>
<feature type="region of interest" description="Disordered" evidence="1">
    <location>
        <begin position="947"/>
        <end position="1148"/>
    </location>
</feature>
<accession>A0A9P4Q1K2</accession>
<gene>
    <name evidence="3" type="ORF">K431DRAFT_316592</name>
</gene>